<evidence type="ECO:0000313" key="10">
    <source>
        <dbReference type="Proteomes" id="UP000185674"/>
    </source>
</evidence>
<dbReference type="NCBIfam" id="TIGR01480">
    <property type="entry name" value="copper_res_A"/>
    <property type="match status" value="1"/>
</dbReference>
<keyword evidence="3" id="KW-0186">Copper</keyword>
<dbReference type="GO" id="GO:0005507">
    <property type="term" value="F:copper ion binding"/>
    <property type="evidence" value="ECO:0007669"/>
    <property type="project" value="InterPro"/>
</dbReference>
<evidence type="ECO:0000256" key="3">
    <source>
        <dbReference type="ARBA" id="ARBA00023008"/>
    </source>
</evidence>
<dbReference type="PANTHER" id="PTHR11709:SF394">
    <property type="entry name" value="FI03373P-RELATED"/>
    <property type="match status" value="1"/>
</dbReference>
<dbReference type="EMBL" id="CP016896">
    <property type="protein sequence ID" value="APV36352.1"/>
    <property type="molecule type" value="Genomic_DNA"/>
</dbReference>
<gene>
    <name evidence="9" type="ORF">BEN76_10105</name>
</gene>
<dbReference type="KEGG" id="asol:BEN76_10105"/>
<proteinExistence type="predicted"/>
<feature type="domain" description="Plastocyanin-like" evidence="6">
    <location>
        <begin position="192"/>
        <end position="318"/>
    </location>
</feature>
<dbReference type="InterPro" id="IPR006376">
    <property type="entry name" value="Cu-R_CopA"/>
</dbReference>
<feature type="domain" description="Plastocyanin-like" evidence="7">
    <location>
        <begin position="447"/>
        <end position="564"/>
    </location>
</feature>
<dbReference type="PROSITE" id="PS00080">
    <property type="entry name" value="MULTICOPPER_OXIDASE2"/>
    <property type="match status" value="1"/>
</dbReference>
<dbReference type="Gene3D" id="2.60.40.420">
    <property type="entry name" value="Cupredoxins - blue copper proteins"/>
    <property type="match status" value="3"/>
</dbReference>
<dbReference type="Proteomes" id="UP000185674">
    <property type="component" value="Chromosome"/>
</dbReference>
<evidence type="ECO:0000256" key="5">
    <source>
        <dbReference type="SAM" id="SignalP"/>
    </source>
</evidence>
<dbReference type="InterPro" id="IPR011707">
    <property type="entry name" value="Cu-oxidase-like_N"/>
</dbReference>
<dbReference type="InterPro" id="IPR011706">
    <property type="entry name" value="Cu-oxidase_C"/>
</dbReference>
<dbReference type="GO" id="GO:0016491">
    <property type="term" value="F:oxidoreductase activity"/>
    <property type="evidence" value="ECO:0007669"/>
    <property type="project" value="UniProtKB-KW"/>
</dbReference>
<dbReference type="InterPro" id="IPR033138">
    <property type="entry name" value="Cu_oxidase_CS"/>
</dbReference>
<dbReference type="GO" id="GO:0042597">
    <property type="term" value="C:periplasmic space"/>
    <property type="evidence" value="ECO:0007669"/>
    <property type="project" value="InterPro"/>
</dbReference>
<dbReference type="AlphaFoldDB" id="A0A1P8EJK9"/>
<dbReference type="STRING" id="487316.BEN76_10105"/>
<dbReference type="InterPro" id="IPR001117">
    <property type="entry name" value="Cu-oxidase_2nd"/>
</dbReference>
<dbReference type="Pfam" id="PF07732">
    <property type="entry name" value="Cu-oxidase_3"/>
    <property type="match status" value="1"/>
</dbReference>
<reference evidence="9 10" key="1">
    <citation type="submission" date="2016-08" db="EMBL/GenBank/DDBJ databases">
        <title>Complete genome sequence of Acinetobacter baylyi strain GFJ2.</title>
        <authorList>
            <person name="Tabata M."/>
            <person name="Kuboki S."/>
            <person name="Gibu N."/>
            <person name="Kinouchi Y."/>
            <person name="Vangnai A."/>
            <person name="Kasai D."/>
            <person name="Fukuda M."/>
        </authorList>
    </citation>
    <scope>NUCLEOTIDE SEQUENCE [LARGE SCALE GENOMIC DNA]</scope>
    <source>
        <strain evidence="9 10">GFJ2</strain>
    </source>
</reference>
<organism evidence="9 10">
    <name type="scientific">Acinetobacter soli</name>
    <dbReference type="NCBI Taxonomy" id="487316"/>
    <lineage>
        <taxon>Bacteria</taxon>
        <taxon>Pseudomonadati</taxon>
        <taxon>Pseudomonadota</taxon>
        <taxon>Gammaproteobacteria</taxon>
        <taxon>Moraxellales</taxon>
        <taxon>Moraxellaceae</taxon>
        <taxon>Acinetobacter</taxon>
    </lineage>
</organism>
<evidence type="ECO:0000259" key="8">
    <source>
        <dbReference type="Pfam" id="PF07732"/>
    </source>
</evidence>
<feature type="signal peptide" evidence="5">
    <location>
        <begin position="1"/>
        <end position="23"/>
    </location>
</feature>
<dbReference type="PROSITE" id="PS00079">
    <property type="entry name" value="MULTICOPPER_OXIDASE1"/>
    <property type="match status" value="1"/>
</dbReference>
<dbReference type="InterPro" id="IPR045087">
    <property type="entry name" value="Cu-oxidase_fam"/>
</dbReference>
<dbReference type="PANTHER" id="PTHR11709">
    <property type="entry name" value="MULTI-COPPER OXIDASE"/>
    <property type="match status" value="1"/>
</dbReference>
<sequence>MKLKLPTLWFAAMCLVLSSAASAAVKTYHLTIDQHNINLNGKSVSKITVNGQFPAPLLEFNEGDEAVIHVHNNLKKEQTALHWHGLLLPSLMDGVPGFNGFQGIHPNGDFVYRFRVRQNGTYWYHAHSKGQEQDGLYGPLIIYPKPSQHQDAAPPVQRDYVVMLSDSHPTRGDQILKNLKKDAEYYQNRRETWSDVWQQVKHEGVKATWQDRKMWNQMRMLKTDLSDVSGYTFLVNGKAPDQNWTGQFLPGERIRLRFINAAAMSFFDVRIPNLKMTVVAADGQPVQPVSVDEFRIGAAETYDVVVQPQHDAYQIQAESIDRTGFALASLINKNASHLKAFPTPVARPRTVLTMQDMGHAHMSTPAQAPDMHTTEHDSMPIQEDHAHMQHMPMASMDQQHDLHMQHMMQNDDTRIQGWSNAATPKGMKALSYADLRARTPQTDLRAPDREIEIRLGGTMERYIWTMNGQKFSEAKPLQVKYGERVRLKFINESMMAHPMHLHGMFVQLENGQAPENLPNKHTIIVPPGQTVSALLTADEVGEWAIHCHLLYHMSAGMMNKLIVAHTDHNSDTASSASSVAELVQTSSQGAHHAHH</sequence>
<evidence type="ECO:0000259" key="6">
    <source>
        <dbReference type="Pfam" id="PF00394"/>
    </source>
</evidence>
<evidence type="ECO:0000259" key="7">
    <source>
        <dbReference type="Pfam" id="PF07731"/>
    </source>
</evidence>
<dbReference type="CDD" id="cd13896">
    <property type="entry name" value="CuRO_3_CopA"/>
    <property type="match status" value="1"/>
</dbReference>
<feature type="domain" description="Plastocyanin-like" evidence="8">
    <location>
        <begin position="33"/>
        <end position="146"/>
    </location>
</feature>
<keyword evidence="2" id="KW-0560">Oxidoreductase</keyword>
<dbReference type="SUPFAM" id="SSF49503">
    <property type="entry name" value="Cupredoxins"/>
    <property type="match status" value="3"/>
</dbReference>
<keyword evidence="5" id="KW-0732">Signal</keyword>
<dbReference type="InterPro" id="IPR002355">
    <property type="entry name" value="Cu_oxidase_Cu_BS"/>
</dbReference>
<dbReference type="InterPro" id="IPR034279">
    <property type="entry name" value="CuRO_3_CopA"/>
</dbReference>
<dbReference type="CDD" id="cd13874">
    <property type="entry name" value="CuRO_2_CopA"/>
    <property type="match status" value="1"/>
</dbReference>
<dbReference type="Pfam" id="PF07731">
    <property type="entry name" value="Cu-oxidase_2"/>
    <property type="match status" value="1"/>
</dbReference>
<accession>A0A1P8EJK9</accession>
<feature type="region of interest" description="Disordered" evidence="4">
    <location>
        <begin position="574"/>
        <end position="595"/>
    </location>
</feature>
<dbReference type="Pfam" id="PF00394">
    <property type="entry name" value="Cu-oxidase"/>
    <property type="match status" value="1"/>
</dbReference>
<name>A0A1P8EJK9_9GAMM</name>
<dbReference type="InterPro" id="IPR034282">
    <property type="entry name" value="CuRO_2_CopA"/>
</dbReference>
<evidence type="ECO:0000256" key="4">
    <source>
        <dbReference type="SAM" id="MobiDB-lite"/>
    </source>
</evidence>
<dbReference type="RefSeq" id="WP_076032997.1">
    <property type="nucleotide sequence ID" value="NZ_CP016896.1"/>
</dbReference>
<keyword evidence="1" id="KW-0479">Metal-binding</keyword>
<feature type="compositionally biased region" description="Polar residues" evidence="4">
    <location>
        <begin position="574"/>
        <end position="589"/>
    </location>
</feature>
<evidence type="ECO:0000313" key="9">
    <source>
        <dbReference type="EMBL" id="APV36352.1"/>
    </source>
</evidence>
<dbReference type="eggNOG" id="COG2132">
    <property type="taxonomic scope" value="Bacteria"/>
</dbReference>
<dbReference type="InterPro" id="IPR008972">
    <property type="entry name" value="Cupredoxin"/>
</dbReference>
<evidence type="ECO:0000256" key="2">
    <source>
        <dbReference type="ARBA" id="ARBA00023002"/>
    </source>
</evidence>
<evidence type="ECO:0000256" key="1">
    <source>
        <dbReference type="ARBA" id="ARBA00022723"/>
    </source>
</evidence>
<feature type="chain" id="PRO_5012952920" evidence="5">
    <location>
        <begin position="24"/>
        <end position="595"/>
    </location>
</feature>
<protein>
    <submittedName>
        <fullName evidence="9">Copper oxidase</fullName>
    </submittedName>
</protein>